<name>Q0ANX7_MARMM</name>
<dbReference type="OrthoDB" id="9811070at2"/>
<accession>Q0ANX7</accession>
<keyword evidence="2 6" id="KW-0812">Transmembrane</keyword>
<sequence length="153" mass="15500" precursor="true">MTPFALGILALMALLGAAWWFSRQKTASAARMVRIILGGGALLAGAIISLRGGVILGGPIGLFGLGLLGDVLRPGRSGSGGGRTASPPSASQSMSVAEAREILGVDADADAAAIRAAHRRLMKKLHPDTGEGSAALARQVQEARDLLLANLPG</sequence>
<evidence type="ECO:0000256" key="2">
    <source>
        <dbReference type="ARBA" id="ARBA00022692"/>
    </source>
</evidence>
<comment type="subcellular location">
    <subcellularLocation>
        <location evidence="1">Membrane</location>
        <topology evidence="1">Single-pass membrane protein</topology>
    </subcellularLocation>
</comment>
<dbReference type="SMART" id="SM00271">
    <property type="entry name" value="DnaJ"/>
    <property type="match status" value="1"/>
</dbReference>
<reference evidence="8 9" key="1">
    <citation type="submission" date="2006-08" db="EMBL/GenBank/DDBJ databases">
        <title>Complete sequence of Maricaulis maris MCS10.</title>
        <authorList>
            <consortium name="US DOE Joint Genome Institute"/>
            <person name="Copeland A."/>
            <person name="Lucas S."/>
            <person name="Lapidus A."/>
            <person name="Barry K."/>
            <person name="Detter J.C."/>
            <person name="Glavina del Rio T."/>
            <person name="Hammon N."/>
            <person name="Israni S."/>
            <person name="Dalin E."/>
            <person name="Tice H."/>
            <person name="Pitluck S."/>
            <person name="Saunders E."/>
            <person name="Brettin T."/>
            <person name="Bruce D."/>
            <person name="Han C."/>
            <person name="Tapia R."/>
            <person name="Gilna P."/>
            <person name="Schmutz J."/>
            <person name="Larimer F."/>
            <person name="Land M."/>
            <person name="Hauser L."/>
            <person name="Kyrpides N."/>
            <person name="Mikhailova N."/>
            <person name="Viollier P."/>
            <person name="Stephens C."/>
            <person name="Richardson P."/>
        </authorList>
    </citation>
    <scope>NUCLEOTIDE SEQUENCE [LARGE SCALE GENOMIC DNA]</scope>
    <source>
        <strain evidence="8 9">MCS10</strain>
    </source>
</reference>
<evidence type="ECO:0000256" key="3">
    <source>
        <dbReference type="ARBA" id="ARBA00022989"/>
    </source>
</evidence>
<keyword evidence="8" id="KW-0346">Stress response</keyword>
<keyword evidence="4 6" id="KW-0472">Membrane</keyword>
<evidence type="ECO:0000313" key="9">
    <source>
        <dbReference type="Proteomes" id="UP000001964"/>
    </source>
</evidence>
<evidence type="ECO:0000256" key="6">
    <source>
        <dbReference type="SAM" id="Phobius"/>
    </source>
</evidence>
<evidence type="ECO:0000256" key="4">
    <source>
        <dbReference type="ARBA" id="ARBA00023136"/>
    </source>
</evidence>
<evidence type="ECO:0000256" key="5">
    <source>
        <dbReference type="ARBA" id="ARBA00038105"/>
    </source>
</evidence>
<dbReference type="PANTHER" id="PTHR12763">
    <property type="match status" value="1"/>
</dbReference>
<comment type="similarity">
    <text evidence="5">Belongs to the TIM14 family.</text>
</comment>
<dbReference type="Proteomes" id="UP000001964">
    <property type="component" value="Chromosome"/>
</dbReference>
<dbReference type="InterPro" id="IPR036869">
    <property type="entry name" value="J_dom_sf"/>
</dbReference>
<dbReference type="EMBL" id="CP000449">
    <property type="protein sequence ID" value="ABI66010.1"/>
    <property type="molecule type" value="Genomic_DNA"/>
</dbReference>
<dbReference type="GO" id="GO:0016020">
    <property type="term" value="C:membrane"/>
    <property type="evidence" value="ECO:0007669"/>
    <property type="project" value="UniProtKB-SubCell"/>
</dbReference>
<feature type="transmembrane region" description="Helical" evidence="6">
    <location>
        <begin position="39"/>
        <end position="68"/>
    </location>
</feature>
<proteinExistence type="inferred from homology"/>
<dbReference type="STRING" id="394221.Mmar10_1718"/>
<dbReference type="Gene3D" id="1.10.287.110">
    <property type="entry name" value="DnaJ domain"/>
    <property type="match status" value="1"/>
</dbReference>
<evidence type="ECO:0000313" key="8">
    <source>
        <dbReference type="EMBL" id="ABI66010.1"/>
    </source>
</evidence>
<dbReference type="InterPro" id="IPR001623">
    <property type="entry name" value="DnaJ_domain"/>
</dbReference>
<gene>
    <name evidence="8" type="ordered locus">Mmar10_1718</name>
</gene>
<dbReference type="Pfam" id="PF00226">
    <property type="entry name" value="DnaJ"/>
    <property type="match status" value="1"/>
</dbReference>
<dbReference type="PANTHER" id="PTHR12763:SF28">
    <property type="entry name" value="GEO10507P1-RELATED"/>
    <property type="match status" value="1"/>
</dbReference>
<evidence type="ECO:0000259" key="7">
    <source>
        <dbReference type="PROSITE" id="PS50076"/>
    </source>
</evidence>
<dbReference type="PROSITE" id="PS50076">
    <property type="entry name" value="DNAJ_2"/>
    <property type="match status" value="1"/>
</dbReference>
<dbReference type="SUPFAM" id="SSF46565">
    <property type="entry name" value="Chaperone J-domain"/>
    <property type="match status" value="1"/>
</dbReference>
<dbReference type="HOGENOM" id="CLU_017633_13_1_5"/>
<protein>
    <submittedName>
        <fullName evidence="8">Heat shock protein DnaJ domain protein</fullName>
    </submittedName>
</protein>
<feature type="domain" description="J" evidence="7">
    <location>
        <begin position="98"/>
        <end position="152"/>
    </location>
</feature>
<keyword evidence="3 6" id="KW-1133">Transmembrane helix</keyword>
<keyword evidence="9" id="KW-1185">Reference proteome</keyword>
<dbReference type="RefSeq" id="WP_011643656.1">
    <property type="nucleotide sequence ID" value="NC_008347.1"/>
</dbReference>
<evidence type="ECO:0000256" key="1">
    <source>
        <dbReference type="ARBA" id="ARBA00004167"/>
    </source>
</evidence>
<dbReference type="eggNOG" id="COG2214">
    <property type="taxonomic scope" value="Bacteria"/>
</dbReference>
<dbReference type="KEGG" id="mmr:Mmar10_1718"/>
<dbReference type="AlphaFoldDB" id="Q0ANX7"/>
<organism evidence="8 9">
    <name type="scientific">Maricaulis maris (strain MCS10)</name>
    <name type="common">Caulobacter maris</name>
    <dbReference type="NCBI Taxonomy" id="394221"/>
    <lineage>
        <taxon>Bacteria</taxon>
        <taxon>Pseudomonadati</taxon>
        <taxon>Pseudomonadota</taxon>
        <taxon>Alphaproteobacteria</taxon>
        <taxon>Maricaulales</taxon>
        <taxon>Maricaulaceae</taxon>
        <taxon>Maricaulis</taxon>
    </lineage>
</organism>